<dbReference type="InterPro" id="IPR011008">
    <property type="entry name" value="Dimeric_a/b-barrel"/>
</dbReference>
<evidence type="ECO:0000313" key="2">
    <source>
        <dbReference type="EMBL" id="KAH7138633.1"/>
    </source>
</evidence>
<dbReference type="Gene3D" id="3.30.70.100">
    <property type="match status" value="1"/>
</dbReference>
<feature type="domain" description="ABM" evidence="1">
    <location>
        <begin position="8"/>
        <end position="99"/>
    </location>
</feature>
<reference evidence="2" key="1">
    <citation type="journal article" date="2021" name="Nat. Commun.">
        <title>Genetic determinants of endophytism in the Arabidopsis root mycobiome.</title>
        <authorList>
            <person name="Mesny F."/>
            <person name="Miyauchi S."/>
            <person name="Thiergart T."/>
            <person name="Pickel B."/>
            <person name="Atanasova L."/>
            <person name="Karlsson M."/>
            <person name="Huettel B."/>
            <person name="Barry K.W."/>
            <person name="Haridas S."/>
            <person name="Chen C."/>
            <person name="Bauer D."/>
            <person name="Andreopoulos W."/>
            <person name="Pangilinan J."/>
            <person name="LaButti K."/>
            <person name="Riley R."/>
            <person name="Lipzen A."/>
            <person name="Clum A."/>
            <person name="Drula E."/>
            <person name="Henrissat B."/>
            <person name="Kohler A."/>
            <person name="Grigoriev I.V."/>
            <person name="Martin F.M."/>
            <person name="Hacquard S."/>
        </authorList>
    </citation>
    <scope>NUCLEOTIDE SEQUENCE</scope>
    <source>
        <strain evidence="2">MPI-CAGE-CH-0243</strain>
    </source>
</reference>
<accession>A0A9P9IWV4</accession>
<comment type="caution">
    <text evidence="2">The sequence shown here is derived from an EMBL/GenBank/DDBJ whole genome shotgun (WGS) entry which is preliminary data.</text>
</comment>
<gene>
    <name evidence="2" type="ORF">B0J11DRAFT_20977</name>
</gene>
<sequence length="116" mass="13545">MTSAGPNFSLHVNITVAPENVAKFLQALKPAYEGVLLEPENIFFEVYQDPANPGAFRFVENWNATPQWFQEVQLKKEYYGPYLAITEPMWTKPRTFEIFERMPGNEWVNVKKEMLE</sequence>
<dbReference type="Proteomes" id="UP000700596">
    <property type="component" value="Unassembled WGS sequence"/>
</dbReference>
<evidence type="ECO:0000259" key="1">
    <source>
        <dbReference type="PROSITE" id="PS51725"/>
    </source>
</evidence>
<dbReference type="PROSITE" id="PS51725">
    <property type="entry name" value="ABM"/>
    <property type="match status" value="1"/>
</dbReference>
<dbReference type="InterPro" id="IPR007138">
    <property type="entry name" value="ABM_dom"/>
</dbReference>
<dbReference type="Pfam" id="PF03992">
    <property type="entry name" value="ABM"/>
    <property type="match status" value="1"/>
</dbReference>
<proteinExistence type="predicted"/>
<evidence type="ECO:0000313" key="3">
    <source>
        <dbReference type="Proteomes" id="UP000700596"/>
    </source>
</evidence>
<protein>
    <recommendedName>
        <fullName evidence="1">ABM domain-containing protein</fullName>
    </recommendedName>
</protein>
<name>A0A9P9IWV4_9PLEO</name>
<dbReference type="OrthoDB" id="4126315at2759"/>
<dbReference type="SUPFAM" id="SSF54909">
    <property type="entry name" value="Dimeric alpha+beta barrel"/>
    <property type="match status" value="1"/>
</dbReference>
<dbReference type="EMBL" id="JAGMWT010000001">
    <property type="protein sequence ID" value="KAH7138633.1"/>
    <property type="molecule type" value="Genomic_DNA"/>
</dbReference>
<organism evidence="2 3">
    <name type="scientific">Dendryphion nanum</name>
    <dbReference type="NCBI Taxonomy" id="256645"/>
    <lineage>
        <taxon>Eukaryota</taxon>
        <taxon>Fungi</taxon>
        <taxon>Dikarya</taxon>
        <taxon>Ascomycota</taxon>
        <taxon>Pezizomycotina</taxon>
        <taxon>Dothideomycetes</taxon>
        <taxon>Pleosporomycetidae</taxon>
        <taxon>Pleosporales</taxon>
        <taxon>Torulaceae</taxon>
        <taxon>Dendryphion</taxon>
    </lineage>
</organism>
<keyword evidence="3" id="KW-1185">Reference proteome</keyword>
<dbReference type="AlphaFoldDB" id="A0A9P9IWV4"/>